<sequence>MQSALAPLIFVPQTVLRIMLRLSRRPLLSLDTRPGHLPYPVRNVVPVRISYTVFRSVAVCGSRKPSACCDQSRGDRVGARGFAVRWMFVSNPDLC</sequence>
<organism evidence="1 2">
    <name type="scientific">Phanerochaete sordida</name>
    <dbReference type="NCBI Taxonomy" id="48140"/>
    <lineage>
        <taxon>Eukaryota</taxon>
        <taxon>Fungi</taxon>
        <taxon>Dikarya</taxon>
        <taxon>Basidiomycota</taxon>
        <taxon>Agaricomycotina</taxon>
        <taxon>Agaricomycetes</taxon>
        <taxon>Polyporales</taxon>
        <taxon>Phanerochaetaceae</taxon>
        <taxon>Phanerochaete</taxon>
    </lineage>
</organism>
<evidence type="ECO:0000313" key="1">
    <source>
        <dbReference type="EMBL" id="GJE94549.1"/>
    </source>
</evidence>
<dbReference type="EMBL" id="BPQB01000041">
    <property type="protein sequence ID" value="GJE94549.1"/>
    <property type="molecule type" value="Genomic_DNA"/>
</dbReference>
<comment type="caution">
    <text evidence="1">The sequence shown here is derived from an EMBL/GenBank/DDBJ whole genome shotgun (WGS) entry which is preliminary data.</text>
</comment>
<proteinExistence type="predicted"/>
<protein>
    <submittedName>
        <fullName evidence="1">Uncharacterized protein</fullName>
    </submittedName>
</protein>
<evidence type="ECO:0000313" key="2">
    <source>
        <dbReference type="Proteomes" id="UP000703269"/>
    </source>
</evidence>
<reference evidence="1 2" key="1">
    <citation type="submission" date="2021-08" db="EMBL/GenBank/DDBJ databases">
        <title>Draft Genome Sequence of Phanerochaete sordida strain YK-624.</title>
        <authorList>
            <person name="Mori T."/>
            <person name="Dohra H."/>
            <person name="Suzuki T."/>
            <person name="Kawagishi H."/>
            <person name="Hirai H."/>
        </authorList>
    </citation>
    <scope>NUCLEOTIDE SEQUENCE [LARGE SCALE GENOMIC DNA]</scope>
    <source>
        <strain evidence="1 2">YK-624</strain>
    </source>
</reference>
<name>A0A9P3GJ74_9APHY</name>
<dbReference type="Proteomes" id="UP000703269">
    <property type="component" value="Unassembled WGS sequence"/>
</dbReference>
<keyword evidence="2" id="KW-1185">Reference proteome</keyword>
<gene>
    <name evidence="1" type="ORF">PsYK624_107190</name>
</gene>
<dbReference type="AlphaFoldDB" id="A0A9P3GJ74"/>
<accession>A0A9P3GJ74</accession>